<name>A0A2P6MXR6_9EUKA</name>
<dbReference type="InterPro" id="IPR012340">
    <property type="entry name" value="NA-bd_OB-fold"/>
</dbReference>
<reference evidence="6 7" key="1">
    <citation type="journal article" date="2018" name="Genome Biol. Evol.">
        <title>Multiple Roots of Fruiting Body Formation in Amoebozoa.</title>
        <authorList>
            <person name="Hillmann F."/>
            <person name="Forbes G."/>
            <person name="Novohradska S."/>
            <person name="Ferling I."/>
            <person name="Riege K."/>
            <person name="Groth M."/>
            <person name="Westermann M."/>
            <person name="Marz M."/>
            <person name="Spaller T."/>
            <person name="Winckler T."/>
            <person name="Schaap P."/>
            <person name="Glockner G."/>
        </authorList>
    </citation>
    <scope>NUCLEOTIDE SEQUENCE [LARGE SCALE GENOMIC DNA]</scope>
    <source>
        <strain evidence="6 7">Jena</strain>
    </source>
</reference>
<organism evidence="6 7">
    <name type="scientific">Planoprotostelium fungivorum</name>
    <dbReference type="NCBI Taxonomy" id="1890364"/>
    <lineage>
        <taxon>Eukaryota</taxon>
        <taxon>Amoebozoa</taxon>
        <taxon>Evosea</taxon>
        <taxon>Variosea</taxon>
        <taxon>Cavosteliida</taxon>
        <taxon>Cavosteliaceae</taxon>
        <taxon>Planoprotostelium</taxon>
    </lineage>
</organism>
<dbReference type="SUPFAM" id="SSF110993">
    <property type="entry name" value="eIF-2-alpha, C-terminal domain"/>
    <property type="match status" value="1"/>
</dbReference>
<dbReference type="Proteomes" id="UP000241769">
    <property type="component" value="Unassembled WGS sequence"/>
</dbReference>
<dbReference type="GO" id="GO:0043022">
    <property type="term" value="F:ribosome binding"/>
    <property type="evidence" value="ECO:0007669"/>
    <property type="project" value="TreeGrafter"/>
</dbReference>
<evidence type="ECO:0000313" key="7">
    <source>
        <dbReference type="Proteomes" id="UP000241769"/>
    </source>
</evidence>
<dbReference type="Gene3D" id="2.40.50.140">
    <property type="entry name" value="Nucleic acid-binding proteins"/>
    <property type="match status" value="1"/>
</dbReference>
<keyword evidence="7" id="KW-1185">Reference proteome</keyword>
<dbReference type="FunFam" id="2.40.50.140:FF:000015">
    <property type="entry name" value="Eukaryotic translation initiation factor 2 subunit alpha"/>
    <property type="match status" value="1"/>
</dbReference>
<feature type="region of interest" description="Disordered" evidence="4">
    <location>
        <begin position="363"/>
        <end position="384"/>
    </location>
</feature>
<dbReference type="PANTHER" id="PTHR10602:SF0">
    <property type="entry name" value="EUKARYOTIC TRANSLATION INITIATION FACTOR 2 SUBUNIT 1"/>
    <property type="match status" value="1"/>
</dbReference>
<dbReference type="SUPFAM" id="SSF50249">
    <property type="entry name" value="Nucleic acid-binding proteins"/>
    <property type="match status" value="1"/>
</dbReference>
<feature type="compositionally biased region" description="Acidic residues" evidence="4">
    <location>
        <begin position="375"/>
        <end position="384"/>
    </location>
</feature>
<dbReference type="GO" id="GO:0003723">
    <property type="term" value="F:RNA binding"/>
    <property type="evidence" value="ECO:0007669"/>
    <property type="project" value="InterPro"/>
</dbReference>
<dbReference type="InParanoid" id="A0A2P6MXR6"/>
<dbReference type="Gene3D" id="1.10.150.190">
    <property type="entry name" value="Translation initiation factor 2, subunit 1, domain 2"/>
    <property type="match status" value="1"/>
</dbReference>
<gene>
    <name evidence="6" type="ORF">PROFUN_12058</name>
</gene>
<evidence type="ECO:0000256" key="2">
    <source>
        <dbReference type="ARBA" id="ARBA00022540"/>
    </source>
</evidence>
<accession>A0A2P6MXR6</accession>
<protein>
    <submittedName>
        <fullName evidence="6">Eukaryotic translation initiation factor 2 subunit alpha</fullName>
    </submittedName>
</protein>
<dbReference type="PANTHER" id="PTHR10602">
    <property type="entry name" value="EUKARYOTIC TRANSLATION INITIATION FACTOR 2 SUBUNIT 1"/>
    <property type="match status" value="1"/>
</dbReference>
<comment type="caution">
    <text evidence="6">The sequence shown here is derived from an EMBL/GenBank/DDBJ whole genome shotgun (WGS) entry which is preliminary data.</text>
</comment>
<dbReference type="SMART" id="SM00316">
    <property type="entry name" value="S1"/>
    <property type="match status" value="1"/>
</dbReference>
<evidence type="ECO:0000313" key="6">
    <source>
        <dbReference type="EMBL" id="PRP76446.1"/>
    </source>
</evidence>
<dbReference type="GO" id="GO:0033290">
    <property type="term" value="C:eukaryotic 48S preinitiation complex"/>
    <property type="evidence" value="ECO:0007669"/>
    <property type="project" value="TreeGrafter"/>
</dbReference>
<dbReference type="OrthoDB" id="1685042at2759"/>
<dbReference type="Gene3D" id="3.30.70.1130">
    <property type="entry name" value="EIF_2_alpha"/>
    <property type="match status" value="1"/>
</dbReference>
<sequence length="384" mass="43785">MSHSESLKQHEDASTSSEINLNCRMYEQKYPEVDQLVMTEVVSVEDMGAHVLLKEYNNAEGMIMLSELSRQRIRSINKIIRVGRKEAAVVLRVDKEKGYIDLSKRRISEEETARCVRKYNKSVEVQSILRRVAEQLVIDLEELYVKVGWPLNLKFGHAYDAFRLAILDEETVFKETMASSEMREAVMTIVRHRLTPTQTKVRADIEITCFRYEGIDAIKEALREGEKLSTESINLKIKLVAPPHFVIFCSSLKKEEALKAVGAAVDAIREAITQRRGGFNLKTPPRLVEEREEKEFSRMLNKLKEDNTEVGPKLDGCNPDKSAHLISPSITNSLTAFAVPGEVNTGRDPRLVEEREEKEFSRMLNKLKEDNTEVPGDDDISDDE</sequence>
<keyword evidence="3" id="KW-0648">Protein biosynthesis</keyword>
<dbReference type="Pfam" id="PF07541">
    <property type="entry name" value="EIF_2_alpha"/>
    <property type="match status" value="1"/>
</dbReference>
<evidence type="ECO:0000256" key="1">
    <source>
        <dbReference type="ARBA" id="ARBA00007223"/>
    </source>
</evidence>
<keyword evidence="2 6" id="KW-0396">Initiation factor</keyword>
<dbReference type="InterPro" id="IPR044126">
    <property type="entry name" value="S1_IF2_alpha"/>
</dbReference>
<dbReference type="Pfam" id="PF00575">
    <property type="entry name" value="S1"/>
    <property type="match status" value="1"/>
</dbReference>
<evidence type="ECO:0000256" key="3">
    <source>
        <dbReference type="ARBA" id="ARBA00022917"/>
    </source>
</evidence>
<dbReference type="STRING" id="1890364.A0A2P6MXR6"/>
<dbReference type="InterPro" id="IPR003029">
    <property type="entry name" value="S1_domain"/>
</dbReference>
<proteinExistence type="inferred from homology"/>
<dbReference type="InterPro" id="IPR024054">
    <property type="entry name" value="TIF2_asu_middle_sf"/>
</dbReference>
<dbReference type="FunCoup" id="A0A2P6MXR6">
    <property type="interactions" value="922"/>
</dbReference>
<dbReference type="CDD" id="cd04452">
    <property type="entry name" value="S1_IF2_alpha"/>
    <property type="match status" value="1"/>
</dbReference>
<dbReference type="EMBL" id="MDYQ01000326">
    <property type="protein sequence ID" value="PRP76446.1"/>
    <property type="molecule type" value="Genomic_DNA"/>
</dbReference>
<feature type="domain" description="S1 motif" evidence="5">
    <location>
        <begin position="34"/>
        <end position="105"/>
    </location>
</feature>
<dbReference type="InterPro" id="IPR011488">
    <property type="entry name" value="TIF_2_asu"/>
</dbReference>
<evidence type="ECO:0000259" key="5">
    <source>
        <dbReference type="PROSITE" id="PS50126"/>
    </source>
</evidence>
<dbReference type="AlphaFoldDB" id="A0A2P6MXR6"/>
<dbReference type="SUPFAM" id="SSF116742">
    <property type="entry name" value="eIF2alpha middle domain-like"/>
    <property type="match status" value="1"/>
</dbReference>
<dbReference type="GO" id="GO:0003743">
    <property type="term" value="F:translation initiation factor activity"/>
    <property type="evidence" value="ECO:0007669"/>
    <property type="project" value="UniProtKB-KW"/>
</dbReference>
<dbReference type="InterPro" id="IPR024055">
    <property type="entry name" value="TIF2_asu_C"/>
</dbReference>
<dbReference type="PROSITE" id="PS50126">
    <property type="entry name" value="S1"/>
    <property type="match status" value="1"/>
</dbReference>
<dbReference type="GO" id="GO:0005850">
    <property type="term" value="C:eukaryotic translation initiation factor 2 complex"/>
    <property type="evidence" value="ECO:0007669"/>
    <property type="project" value="TreeGrafter"/>
</dbReference>
<comment type="similarity">
    <text evidence="1">Belongs to the eIF-2-alpha family.</text>
</comment>
<evidence type="ECO:0000256" key="4">
    <source>
        <dbReference type="SAM" id="MobiDB-lite"/>
    </source>
</evidence>